<evidence type="ECO:0000259" key="17">
    <source>
        <dbReference type="PROSITE" id="PS50011"/>
    </source>
</evidence>
<feature type="domain" description="SH3" evidence="16">
    <location>
        <begin position="80"/>
        <end position="140"/>
    </location>
</feature>
<name>A0A6F9DDN6_9ASCI</name>
<feature type="domain" description="SH2" evidence="15">
    <location>
        <begin position="146"/>
        <end position="243"/>
    </location>
</feature>
<dbReference type="PRINTS" id="PR00452">
    <property type="entry name" value="SH3DOMAIN"/>
</dbReference>
<keyword evidence="5 13" id="KW-0547">Nucleotide-binding</keyword>
<feature type="binding site" evidence="13">
    <location>
        <position position="294"/>
    </location>
    <ligand>
        <name>ATP</name>
        <dbReference type="ChEBI" id="CHEBI:30616"/>
    </ligand>
</feature>
<dbReference type="CDD" id="cd05034">
    <property type="entry name" value="PTKc_Src_like"/>
    <property type="match status" value="1"/>
</dbReference>
<dbReference type="SMART" id="SM00326">
    <property type="entry name" value="SH3"/>
    <property type="match status" value="1"/>
</dbReference>
<dbReference type="InterPro" id="IPR000980">
    <property type="entry name" value="SH2"/>
</dbReference>
<dbReference type="PRINTS" id="PR00109">
    <property type="entry name" value="TYRKINASE"/>
</dbReference>
<dbReference type="InterPro" id="IPR017441">
    <property type="entry name" value="Protein_kinase_ATP_BS"/>
</dbReference>
<keyword evidence="7 13" id="KW-0067">ATP-binding</keyword>
<evidence type="ECO:0000256" key="5">
    <source>
        <dbReference type="ARBA" id="ARBA00022741"/>
    </source>
</evidence>
<dbReference type="InterPro" id="IPR020635">
    <property type="entry name" value="Tyr_kinase_cat_dom"/>
</dbReference>
<dbReference type="PROSITE" id="PS50011">
    <property type="entry name" value="PROTEIN_KINASE_DOM"/>
    <property type="match status" value="1"/>
</dbReference>
<dbReference type="SUPFAM" id="SSF56112">
    <property type="entry name" value="Protein kinase-like (PK-like)"/>
    <property type="match status" value="1"/>
</dbReference>
<evidence type="ECO:0000259" key="16">
    <source>
        <dbReference type="PROSITE" id="PS50002"/>
    </source>
</evidence>
<dbReference type="PRINTS" id="PR00401">
    <property type="entry name" value="SH2DOMAIN"/>
</dbReference>
<sequence>MLRRCFGCLFCRTAEDGNKSGNTNPAMQQTVPMNPITGPSYTGGGMMGGGSQMGGMQGGGYNPNPPQNKFPQSPTLPAPPGALKYVAMYDYDARTNEDLSFVKGDQLFILNSEGDWWLARSATSYKEGYVPSNYVAPMGGLDCEEWFFGKISRKECERTLINNRSARGTFMIRESETAPGAYSLSISDEDPQKGLTVKHYRIRQLDNGGYYITTRAQFANLPELVQHYKDKADGLCCRLTNACPPGDQPATISIARDVWEIDRNQLSLQKKLGAGMFGEVWKGLWNGTTEVAIKTLKPGTMSPEAFLEEAKIMKTLRHEKLVNLYAVVSTEPIYIVTEFMCHGSLLDFLKDGQGRQTNLVEQIDMAAQIASGMAFIERNNYIHRDVRAANILVGKNQICKVADFGLARLIEDDEYNAHQGAKFPIKWTAPEAATHGRFTIKSDVWSFGVLLTEIVTKGRIPYPGMPNREVLERVETGYRMPKPPIPPPNPPCPDSLYELMLQCWHRDEMQRPTFEYIQGFLEDYFTATEPHYQEQGEGAF</sequence>
<evidence type="ECO:0000256" key="6">
    <source>
        <dbReference type="ARBA" id="ARBA00022777"/>
    </source>
</evidence>
<dbReference type="InterPro" id="IPR001245">
    <property type="entry name" value="Ser-Thr/Tyr_kinase_cat_dom"/>
</dbReference>
<evidence type="ECO:0000256" key="2">
    <source>
        <dbReference type="ARBA" id="ARBA00022553"/>
    </source>
</evidence>
<dbReference type="Pfam" id="PF00017">
    <property type="entry name" value="SH2"/>
    <property type="match status" value="1"/>
</dbReference>
<organism evidence="18">
    <name type="scientific">Phallusia mammillata</name>
    <dbReference type="NCBI Taxonomy" id="59560"/>
    <lineage>
        <taxon>Eukaryota</taxon>
        <taxon>Metazoa</taxon>
        <taxon>Chordata</taxon>
        <taxon>Tunicata</taxon>
        <taxon>Ascidiacea</taxon>
        <taxon>Phlebobranchia</taxon>
        <taxon>Ascidiidae</taxon>
        <taxon>Phallusia</taxon>
    </lineage>
</organism>
<dbReference type="SUPFAM" id="SSF50044">
    <property type="entry name" value="SH3-domain"/>
    <property type="match status" value="1"/>
</dbReference>
<dbReference type="SMART" id="SM00252">
    <property type="entry name" value="SH2"/>
    <property type="match status" value="1"/>
</dbReference>
<dbReference type="GO" id="GO:0005524">
    <property type="term" value="F:ATP binding"/>
    <property type="evidence" value="ECO:0007669"/>
    <property type="project" value="UniProtKB-UniRule"/>
</dbReference>
<keyword evidence="9" id="KW-0449">Lipoprotein</keyword>
<dbReference type="FunFam" id="3.30.200.20:FF:000036">
    <property type="entry name" value="Tyrosine-protein kinase"/>
    <property type="match status" value="1"/>
</dbReference>
<dbReference type="InterPro" id="IPR036860">
    <property type="entry name" value="SH2_dom_sf"/>
</dbReference>
<dbReference type="InterPro" id="IPR000719">
    <property type="entry name" value="Prot_kinase_dom"/>
</dbReference>
<dbReference type="Pfam" id="PF00018">
    <property type="entry name" value="SH3_1"/>
    <property type="match status" value="1"/>
</dbReference>
<evidence type="ECO:0000256" key="8">
    <source>
        <dbReference type="ARBA" id="ARBA00023137"/>
    </source>
</evidence>
<evidence type="ECO:0000256" key="11">
    <source>
        <dbReference type="PROSITE-ProRule" id="PRU00191"/>
    </source>
</evidence>
<keyword evidence="8 14" id="KW-0829">Tyrosine-protein kinase</keyword>
<keyword evidence="4" id="KW-0519">Myristate</keyword>
<dbReference type="FunFam" id="1.10.510.10:FF:000553">
    <property type="entry name" value="Tyrosine-protein kinase"/>
    <property type="match status" value="1"/>
</dbReference>
<evidence type="ECO:0000256" key="14">
    <source>
        <dbReference type="RuleBase" id="RU362096"/>
    </source>
</evidence>
<dbReference type="PANTHER" id="PTHR24418">
    <property type="entry name" value="TYROSINE-PROTEIN KINASE"/>
    <property type="match status" value="1"/>
</dbReference>
<dbReference type="CDD" id="cd09933">
    <property type="entry name" value="SH2_Src_family"/>
    <property type="match status" value="1"/>
</dbReference>
<dbReference type="AlphaFoldDB" id="A0A6F9DDN6"/>
<dbReference type="EC" id="2.7.10.2" evidence="14"/>
<dbReference type="InterPro" id="IPR008266">
    <property type="entry name" value="Tyr_kinase_AS"/>
</dbReference>
<dbReference type="PROSITE" id="PS50002">
    <property type="entry name" value="SH3"/>
    <property type="match status" value="1"/>
</dbReference>
<dbReference type="EMBL" id="LR785173">
    <property type="protein sequence ID" value="CAB3245984.1"/>
    <property type="molecule type" value="mRNA"/>
</dbReference>
<dbReference type="PROSITE" id="PS00109">
    <property type="entry name" value="PROTEIN_KINASE_TYR"/>
    <property type="match status" value="1"/>
</dbReference>
<gene>
    <name evidence="18" type="primary">Fgr-002</name>
</gene>
<dbReference type="Gene3D" id="3.30.505.10">
    <property type="entry name" value="SH2 domain"/>
    <property type="match status" value="1"/>
</dbReference>
<evidence type="ECO:0000256" key="9">
    <source>
        <dbReference type="ARBA" id="ARBA00023288"/>
    </source>
</evidence>
<dbReference type="CDD" id="cd11845">
    <property type="entry name" value="SH3_Src_like"/>
    <property type="match status" value="1"/>
</dbReference>
<dbReference type="Gene3D" id="3.30.200.20">
    <property type="entry name" value="Phosphorylase Kinase, domain 1"/>
    <property type="match status" value="1"/>
</dbReference>
<evidence type="ECO:0000256" key="10">
    <source>
        <dbReference type="ARBA" id="ARBA00051245"/>
    </source>
</evidence>
<evidence type="ECO:0000256" key="13">
    <source>
        <dbReference type="PROSITE-ProRule" id="PRU10141"/>
    </source>
</evidence>
<evidence type="ECO:0000256" key="4">
    <source>
        <dbReference type="ARBA" id="ARBA00022707"/>
    </source>
</evidence>
<evidence type="ECO:0000313" key="18">
    <source>
        <dbReference type="EMBL" id="CAB3245984.1"/>
    </source>
</evidence>
<evidence type="ECO:0000256" key="12">
    <source>
        <dbReference type="PROSITE-ProRule" id="PRU00192"/>
    </source>
</evidence>
<accession>A0A6F9DDN6</accession>
<evidence type="ECO:0000259" key="15">
    <source>
        <dbReference type="PROSITE" id="PS50001"/>
    </source>
</evidence>
<keyword evidence="1 12" id="KW-0728">SH3 domain</keyword>
<evidence type="ECO:0000256" key="3">
    <source>
        <dbReference type="ARBA" id="ARBA00022679"/>
    </source>
</evidence>
<comment type="catalytic activity">
    <reaction evidence="10 14">
        <text>L-tyrosyl-[protein] + ATP = O-phospho-L-tyrosyl-[protein] + ADP + H(+)</text>
        <dbReference type="Rhea" id="RHEA:10596"/>
        <dbReference type="Rhea" id="RHEA-COMP:10136"/>
        <dbReference type="Rhea" id="RHEA-COMP:20101"/>
        <dbReference type="ChEBI" id="CHEBI:15378"/>
        <dbReference type="ChEBI" id="CHEBI:30616"/>
        <dbReference type="ChEBI" id="CHEBI:46858"/>
        <dbReference type="ChEBI" id="CHEBI:61978"/>
        <dbReference type="ChEBI" id="CHEBI:456216"/>
        <dbReference type="EC" id="2.7.10.2"/>
    </reaction>
</comment>
<keyword evidence="6 14" id="KW-0418">Kinase</keyword>
<dbReference type="Gene3D" id="1.10.510.10">
    <property type="entry name" value="Transferase(Phosphotransferase) domain 1"/>
    <property type="match status" value="1"/>
</dbReference>
<dbReference type="Pfam" id="PF07714">
    <property type="entry name" value="PK_Tyr_Ser-Thr"/>
    <property type="match status" value="1"/>
</dbReference>
<dbReference type="SMART" id="SM00219">
    <property type="entry name" value="TyrKc"/>
    <property type="match status" value="1"/>
</dbReference>
<dbReference type="InterPro" id="IPR036028">
    <property type="entry name" value="SH3-like_dom_sf"/>
</dbReference>
<feature type="domain" description="Protein kinase" evidence="17">
    <location>
        <begin position="266"/>
        <end position="525"/>
    </location>
</feature>
<protein>
    <recommendedName>
        <fullName evidence="14">Tyrosine-protein kinase</fullName>
        <ecNumber evidence="14">2.7.10.2</ecNumber>
    </recommendedName>
</protein>
<dbReference type="GO" id="GO:0004715">
    <property type="term" value="F:non-membrane spanning protein tyrosine kinase activity"/>
    <property type="evidence" value="ECO:0007669"/>
    <property type="project" value="UniProtKB-EC"/>
</dbReference>
<evidence type="ECO:0000256" key="1">
    <source>
        <dbReference type="ARBA" id="ARBA00022443"/>
    </source>
</evidence>
<dbReference type="InterPro" id="IPR001452">
    <property type="entry name" value="SH3_domain"/>
</dbReference>
<dbReference type="SUPFAM" id="SSF55550">
    <property type="entry name" value="SH2 domain"/>
    <property type="match status" value="1"/>
</dbReference>
<comment type="similarity">
    <text evidence="14">Belongs to the protein kinase superfamily. Tyr protein kinase family.</text>
</comment>
<dbReference type="FunFam" id="3.30.505.10:FF:000001">
    <property type="entry name" value="Tyrosine-protein kinase"/>
    <property type="match status" value="1"/>
</dbReference>
<dbReference type="Gene3D" id="2.30.30.40">
    <property type="entry name" value="SH3 Domains"/>
    <property type="match status" value="1"/>
</dbReference>
<dbReference type="PROSITE" id="PS50001">
    <property type="entry name" value="SH2"/>
    <property type="match status" value="1"/>
</dbReference>
<dbReference type="InterPro" id="IPR011009">
    <property type="entry name" value="Kinase-like_dom_sf"/>
</dbReference>
<dbReference type="PROSITE" id="PS00107">
    <property type="entry name" value="PROTEIN_KINASE_ATP"/>
    <property type="match status" value="1"/>
</dbReference>
<keyword evidence="2" id="KW-0597">Phosphoprotein</keyword>
<keyword evidence="11" id="KW-0727">SH2 domain</keyword>
<reference evidence="18" key="1">
    <citation type="submission" date="2020-04" db="EMBL/GenBank/DDBJ databases">
        <authorList>
            <person name="Neveu A P."/>
        </authorList>
    </citation>
    <scope>NUCLEOTIDE SEQUENCE</scope>
    <source>
        <tissue evidence="18">Whole embryo</tissue>
    </source>
</reference>
<evidence type="ECO:0000256" key="7">
    <source>
        <dbReference type="ARBA" id="ARBA00022840"/>
    </source>
</evidence>
<keyword evidence="3 14" id="KW-0808">Transferase</keyword>
<proteinExistence type="evidence at transcript level"/>
<dbReference type="InterPro" id="IPR050198">
    <property type="entry name" value="Non-receptor_tyrosine_kinases"/>
</dbReference>